<dbReference type="Ensembl" id="ENSSHAT00000006243.2">
    <property type="protein sequence ID" value="ENSSHAP00000006189.2"/>
    <property type="gene ID" value="ENSSHAG00000005386.2"/>
</dbReference>
<evidence type="ECO:0000313" key="3">
    <source>
        <dbReference type="Ensembl" id="ENSSHAP00000006189.2"/>
    </source>
</evidence>
<dbReference type="InParanoid" id="G3VSN4"/>
<dbReference type="GeneTree" id="ENSGT01150000287595"/>
<dbReference type="HOGENOM" id="CLU_954870_0_0_1"/>
<dbReference type="GO" id="GO:0043122">
    <property type="term" value="P:regulation of canonical NF-kappaB signal transduction"/>
    <property type="evidence" value="ECO:0007669"/>
    <property type="project" value="UniProtKB-ARBA"/>
</dbReference>
<reference evidence="3" key="2">
    <citation type="submission" date="2025-08" db="UniProtKB">
        <authorList>
            <consortium name="Ensembl"/>
        </authorList>
    </citation>
    <scope>IDENTIFICATION</scope>
</reference>
<dbReference type="GO" id="GO:0071222">
    <property type="term" value="P:cellular response to lipopolysaccharide"/>
    <property type="evidence" value="ECO:0007669"/>
    <property type="project" value="TreeGrafter"/>
</dbReference>
<sequence>MSSSTSIFLPVPQQDNSGFWRNWERFPAGTNQQIHPLLLAPVAQKKQPLSLHSHPSYRESKLHTCAGYKGSKDSQEDVLYVSENMATSANEEKLFLLNKTTELRRLNHNGGSMKEMGSPRSLSSLQMSKKPLLLLKLNLDWDQIYRMYTLQMQQKVNALKMEVAGLNKCTERLIRKLEHEENKKEYYKRILLQEYQKNQKLLEHMRQLESKLYQKKERRIVVNFLEDYDTFSTPLTRKGLKDKGQKIVYCGHRLDVPSLEKETAMFEADPLIQYKDGEWMKAENENLCKKEKEIRQQISILQEELKMFEDDLWKEHCDRQVSQQLLNNSQGASTMDKACECKVKEKLTASAIVNSSWRKPGSSSKHYEPHMPKCDEGAKLYKKPEPVAQVPFSYLD</sequence>
<evidence type="ECO:0000256" key="2">
    <source>
        <dbReference type="SAM" id="Coils"/>
    </source>
</evidence>
<organism evidence="3 4">
    <name type="scientific">Sarcophilus harrisii</name>
    <name type="common">Tasmanian devil</name>
    <name type="synonym">Sarcophilus laniarius</name>
    <dbReference type="NCBI Taxonomy" id="9305"/>
    <lineage>
        <taxon>Eukaryota</taxon>
        <taxon>Metazoa</taxon>
        <taxon>Chordata</taxon>
        <taxon>Craniata</taxon>
        <taxon>Vertebrata</taxon>
        <taxon>Euteleostomi</taxon>
        <taxon>Mammalia</taxon>
        <taxon>Metatheria</taxon>
        <taxon>Dasyuromorphia</taxon>
        <taxon>Dasyuridae</taxon>
        <taxon>Sarcophilus</taxon>
    </lineage>
</organism>
<reference evidence="3" key="3">
    <citation type="submission" date="2025-09" db="UniProtKB">
        <authorList>
            <consortium name="Ensembl"/>
        </authorList>
    </citation>
    <scope>IDENTIFICATION</scope>
</reference>
<accession>G3VSN4</accession>
<dbReference type="KEGG" id="shr:100913372"/>
<proteinExistence type="predicted"/>
<gene>
    <name evidence="3" type="primary">LOC100913372</name>
</gene>
<feature type="coiled-coil region" evidence="2">
    <location>
        <begin position="284"/>
        <end position="311"/>
    </location>
</feature>
<dbReference type="eggNOG" id="ENOG502R5RS">
    <property type="taxonomic scope" value="Eukaryota"/>
</dbReference>
<dbReference type="RefSeq" id="XP_031801105.1">
    <property type="nucleotide sequence ID" value="XM_031945245.1"/>
</dbReference>
<reference evidence="3 4" key="1">
    <citation type="journal article" date="2011" name="Proc. Natl. Acad. Sci. U.S.A.">
        <title>Genetic diversity and population structure of the endangered marsupial Sarcophilus harrisii (Tasmanian devil).</title>
        <authorList>
            <person name="Miller W."/>
            <person name="Hayes V.M."/>
            <person name="Ratan A."/>
            <person name="Petersen D.C."/>
            <person name="Wittekindt N.E."/>
            <person name="Miller J."/>
            <person name="Walenz B."/>
            <person name="Knight J."/>
            <person name="Qi J."/>
            <person name="Zhao F."/>
            <person name="Wang Q."/>
            <person name="Bedoya-Reina O.C."/>
            <person name="Katiyar N."/>
            <person name="Tomsho L.P."/>
            <person name="Kasson L.M."/>
            <person name="Hardie R.A."/>
            <person name="Woodbridge P."/>
            <person name="Tindall E.A."/>
            <person name="Bertelsen M.F."/>
            <person name="Dixon D."/>
            <person name="Pyecroft S."/>
            <person name="Helgen K.M."/>
            <person name="Lesk A.M."/>
            <person name="Pringle T.H."/>
            <person name="Patterson N."/>
            <person name="Zhang Y."/>
            <person name="Kreiss A."/>
            <person name="Woods G.M."/>
            <person name="Jones M.E."/>
            <person name="Schuster S.C."/>
        </authorList>
    </citation>
    <scope>NUCLEOTIDE SEQUENCE [LARGE SCALE GENOMIC DNA]</scope>
</reference>
<dbReference type="GO" id="GO:0006357">
    <property type="term" value="P:regulation of transcription by RNA polymerase II"/>
    <property type="evidence" value="ECO:0007669"/>
    <property type="project" value="TreeGrafter"/>
</dbReference>
<dbReference type="GO" id="GO:0005737">
    <property type="term" value="C:cytoplasm"/>
    <property type="evidence" value="ECO:0007669"/>
    <property type="project" value="UniProtKB-ARBA"/>
</dbReference>
<keyword evidence="1 2" id="KW-0175">Coiled coil</keyword>
<dbReference type="OrthoDB" id="5969558at2759"/>
<evidence type="ECO:0000256" key="1">
    <source>
        <dbReference type="ARBA" id="ARBA00023054"/>
    </source>
</evidence>
<protein>
    <submittedName>
        <fullName evidence="3">Uncharacterized protein</fullName>
    </submittedName>
</protein>
<evidence type="ECO:0000313" key="4">
    <source>
        <dbReference type="Proteomes" id="UP000007648"/>
    </source>
</evidence>
<dbReference type="AlphaFoldDB" id="G3VSN4"/>
<feature type="coiled-coil region" evidence="2">
    <location>
        <begin position="191"/>
        <end position="218"/>
    </location>
</feature>
<keyword evidence="4" id="KW-1185">Reference proteome</keyword>
<dbReference type="PANTHER" id="PTHR31882">
    <property type="entry name" value="TNFAIP3-INTERACTING PROTEIN COILED COIL FAMILY MEMBER"/>
    <property type="match status" value="1"/>
</dbReference>
<name>G3VSN4_SARHA</name>
<dbReference type="Proteomes" id="UP000007648">
    <property type="component" value="Unassembled WGS sequence"/>
</dbReference>
<dbReference type="GeneID" id="100913372"/>
<dbReference type="PANTHER" id="PTHR31882:SF9">
    <property type="entry name" value="SI:CH211-153B23.7"/>
    <property type="match status" value="1"/>
</dbReference>